<evidence type="ECO:0000313" key="3">
    <source>
        <dbReference type="EMBL" id="CAA9585310.1"/>
    </source>
</evidence>
<evidence type="ECO:0000259" key="2">
    <source>
        <dbReference type="Pfam" id="PF01636"/>
    </source>
</evidence>
<dbReference type="EMBL" id="CADCWF010000377">
    <property type="protein sequence ID" value="CAA9585310.1"/>
    <property type="molecule type" value="Genomic_DNA"/>
</dbReference>
<feature type="compositionally biased region" description="Polar residues" evidence="1">
    <location>
        <begin position="347"/>
        <end position="357"/>
    </location>
</feature>
<reference evidence="3" key="1">
    <citation type="submission" date="2020-02" db="EMBL/GenBank/DDBJ databases">
        <authorList>
            <person name="Meier V. D."/>
        </authorList>
    </citation>
    <scope>NUCLEOTIDE SEQUENCE</scope>
    <source>
        <strain evidence="3">AVDCRST_MAG59</strain>
    </source>
</reference>
<sequence length="377" mass="39048">MTDPAAAPPDAAPAADLLEAARAFFPESTDARLVAGRSHLLMAETPAGRRVVRRWPADAPAARVEATLALLGRLAAAGMPVPSPRDLPGGGAVLRLGRDRFDARSWLPGSPVGRAAVTYPDPDRWLGLPVALPERAFADAIRGLARLHQETSASVDPTVLALPAAPLAALPGAVQTAWMETRAALRPVAPRTPAVQRWIAAGERMLPAAEAVLAAADPSLLTASAVVHGHAWPGHVLVGEGDAVTGLLGWERAAFGTPLLDLAQAIVRLRGWSVGAVEEMVAAQGDVAPLAPELRRLLPAVAGLDLVATGGRLLAAAYAPGPEAPAPPSALRQAAGRLVEGLENAAASLTQAEAKTGTTRKARPWRRPAQGPKGRRR</sequence>
<proteinExistence type="predicted"/>
<dbReference type="AlphaFoldDB" id="A0A6J4VTZ6"/>
<gene>
    <name evidence="3" type="ORF">AVDCRST_MAG59-5409</name>
</gene>
<name>A0A6J4VTZ6_9BACT</name>
<evidence type="ECO:0000256" key="1">
    <source>
        <dbReference type="SAM" id="MobiDB-lite"/>
    </source>
</evidence>
<protein>
    <recommendedName>
        <fullName evidence="2">Aminoglycoside phosphotransferase domain-containing protein</fullName>
    </recommendedName>
</protein>
<dbReference type="Pfam" id="PF01636">
    <property type="entry name" value="APH"/>
    <property type="match status" value="1"/>
</dbReference>
<dbReference type="SUPFAM" id="SSF56112">
    <property type="entry name" value="Protein kinase-like (PK-like)"/>
    <property type="match status" value="1"/>
</dbReference>
<dbReference type="InterPro" id="IPR011009">
    <property type="entry name" value="Kinase-like_dom_sf"/>
</dbReference>
<accession>A0A6J4VTZ6</accession>
<dbReference type="InterPro" id="IPR002575">
    <property type="entry name" value="Aminoglycoside_PTrfase"/>
</dbReference>
<organism evidence="3">
    <name type="scientific">uncultured Thermomicrobiales bacterium</name>
    <dbReference type="NCBI Taxonomy" id="1645740"/>
    <lineage>
        <taxon>Bacteria</taxon>
        <taxon>Pseudomonadati</taxon>
        <taxon>Thermomicrobiota</taxon>
        <taxon>Thermomicrobia</taxon>
        <taxon>Thermomicrobiales</taxon>
        <taxon>environmental samples</taxon>
    </lineage>
</organism>
<feature type="domain" description="Aminoglycoside phosphotransferase" evidence="2">
    <location>
        <begin position="44"/>
        <end position="284"/>
    </location>
</feature>
<dbReference type="Gene3D" id="3.90.1200.10">
    <property type="match status" value="1"/>
</dbReference>
<feature type="region of interest" description="Disordered" evidence="1">
    <location>
        <begin position="347"/>
        <end position="377"/>
    </location>
</feature>